<gene>
    <name evidence="9" type="ORF">PIB30_052317</name>
</gene>
<dbReference type="Pfam" id="PF06813">
    <property type="entry name" value="Nodulin-like"/>
    <property type="match status" value="1"/>
</dbReference>
<dbReference type="SUPFAM" id="SSF103473">
    <property type="entry name" value="MFS general substrate transporter"/>
    <property type="match status" value="1"/>
</dbReference>
<dbReference type="Pfam" id="PF23262">
    <property type="entry name" value="NFD4_C"/>
    <property type="match status" value="1"/>
</dbReference>
<feature type="transmembrane region" description="Helical" evidence="6">
    <location>
        <begin position="506"/>
        <end position="533"/>
    </location>
</feature>
<feature type="domain" description="NFD4 C-terminal" evidence="8">
    <location>
        <begin position="377"/>
        <end position="584"/>
    </location>
</feature>
<comment type="caution">
    <text evidence="9">The sequence shown here is derived from an EMBL/GenBank/DDBJ whole genome shotgun (WGS) entry which is preliminary data.</text>
</comment>
<evidence type="ECO:0000256" key="6">
    <source>
        <dbReference type="SAM" id="Phobius"/>
    </source>
</evidence>
<name>A0ABU6VGN6_9FABA</name>
<keyword evidence="10" id="KW-1185">Reference proteome</keyword>
<accession>A0ABU6VGN6</accession>
<evidence type="ECO:0000256" key="4">
    <source>
        <dbReference type="ARBA" id="ARBA00023136"/>
    </source>
</evidence>
<dbReference type="CDD" id="cd17354">
    <property type="entry name" value="MFS_Mch1p_like"/>
    <property type="match status" value="1"/>
</dbReference>
<evidence type="ECO:0000256" key="1">
    <source>
        <dbReference type="ARBA" id="ARBA00004141"/>
    </source>
</evidence>
<evidence type="ECO:0008006" key="11">
    <source>
        <dbReference type="Google" id="ProtNLM"/>
    </source>
</evidence>
<keyword evidence="2 6" id="KW-0812">Transmembrane</keyword>
<evidence type="ECO:0000313" key="9">
    <source>
        <dbReference type="EMBL" id="MED6172687.1"/>
    </source>
</evidence>
<feature type="transmembrane region" description="Helical" evidence="6">
    <location>
        <begin position="219"/>
        <end position="238"/>
    </location>
</feature>
<evidence type="ECO:0000259" key="8">
    <source>
        <dbReference type="Pfam" id="PF23262"/>
    </source>
</evidence>
<feature type="transmembrane region" description="Helical" evidence="6">
    <location>
        <begin position="250"/>
        <end position="273"/>
    </location>
</feature>
<comment type="subcellular location">
    <subcellularLocation>
        <location evidence="1">Membrane</location>
        <topology evidence="1">Multi-pass membrane protein</topology>
    </subcellularLocation>
</comment>
<reference evidence="9 10" key="1">
    <citation type="journal article" date="2023" name="Plants (Basel)">
        <title>Bridging the Gap: Combining Genomics and Transcriptomics Approaches to Understand Stylosanthes scabra, an Orphan Legume from the Brazilian Caatinga.</title>
        <authorList>
            <person name="Ferreira-Neto J.R.C."/>
            <person name="da Silva M.D."/>
            <person name="Binneck E."/>
            <person name="de Melo N.F."/>
            <person name="da Silva R.H."/>
            <person name="de Melo A.L.T.M."/>
            <person name="Pandolfi V."/>
            <person name="Bustamante F.O."/>
            <person name="Brasileiro-Vidal A.C."/>
            <person name="Benko-Iseppon A.M."/>
        </authorList>
    </citation>
    <scope>NUCLEOTIDE SEQUENCE [LARGE SCALE GENOMIC DNA]</scope>
    <source>
        <tissue evidence="9">Leaves</tissue>
    </source>
</reference>
<dbReference type="InterPro" id="IPR010658">
    <property type="entry name" value="Nodulin-like"/>
</dbReference>
<feature type="transmembrane region" description="Helical" evidence="6">
    <location>
        <begin position="110"/>
        <end position="130"/>
    </location>
</feature>
<evidence type="ECO:0000313" key="10">
    <source>
        <dbReference type="Proteomes" id="UP001341840"/>
    </source>
</evidence>
<evidence type="ECO:0000259" key="7">
    <source>
        <dbReference type="Pfam" id="PF06813"/>
    </source>
</evidence>
<organism evidence="9 10">
    <name type="scientific">Stylosanthes scabra</name>
    <dbReference type="NCBI Taxonomy" id="79078"/>
    <lineage>
        <taxon>Eukaryota</taxon>
        <taxon>Viridiplantae</taxon>
        <taxon>Streptophyta</taxon>
        <taxon>Embryophyta</taxon>
        <taxon>Tracheophyta</taxon>
        <taxon>Spermatophyta</taxon>
        <taxon>Magnoliopsida</taxon>
        <taxon>eudicotyledons</taxon>
        <taxon>Gunneridae</taxon>
        <taxon>Pentapetalae</taxon>
        <taxon>rosids</taxon>
        <taxon>fabids</taxon>
        <taxon>Fabales</taxon>
        <taxon>Fabaceae</taxon>
        <taxon>Papilionoideae</taxon>
        <taxon>50 kb inversion clade</taxon>
        <taxon>dalbergioids sensu lato</taxon>
        <taxon>Dalbergieae</taxon>
        <taxon>Pterocarpus clade</taxon>
        <taxon>Stylosanthes</taxon>
    </lineage>
</organism>
<feature type="region of interest" description="Disordered" evidence="5">
    <location>
        <begin position="298"/>
        <end position="337"/>
    </location>
</feature>
<evidence type="ECO:0000256" key="5">
    <source>
        <dbReference type="SAM" id="MobiDB-lite"/>
    </source>
</evidence>
<evidence type="ECO:0000256" key="2">
    <source>
        <dbReference type="ARBA" id="ARBA00022692"/>
    </source>
</evidence>
<feature type="domain" description="Nodulin-like" evidence="7">
    <location>
        <begin position="18"/>
        <end position="267"/>
    </location>
</feature>
<dbReference type="InterPro" id="IPR056555">
    <property type="entry name" value="NFD4_C"/>
</dbReference>
<dbReference type="PANTHER" id="PTHR21576">
    <property type="entry name" value="UNCHARACTERIZED NODULIN-LIKE PROTEIN"/>
    <property type="match status" value="1"/>
</dbReference>
<protein>
    <recommendedName>
        <fullName evidence="11">Nodulin-like domain-containing protein</fullName>
    </recommendedName>
</protein>
<feature type="transmembrane region" description="Helical" evidence="6">
    <location>
        <begin position="151"/>
        <end position="173"/>
    </location>
</feature>
<feature type="transmembrane region" description="Helical" evidence="6">
    <location>
        <begin position="472"/>
        <end position="494"/>
    </location>
</feature>
<feature type="transmembrane region" description="Helical" evidence="6">
    <location>
        <begin position="179"/>
        <end position="198"/>
    </location>
</feature>
<feature type="transmembrane region" description="Helical" evidence="6">
    <location>
        <begin position="82"/>
        <end position="104"/>
    </location>
</feature>
<sequence length="594" mass="65098">MVSSPSIHEKLKGFVRHKWFVFVCSMWDLSFAGTAYMFGSISPVIKTNMRYNQHQVALLSVAKDLGDNVGLIAGKLSESSPMWVVILLGAFQNVVGYGLLWLVVTHRLPSLPLWMLCIFILVGQNGSTYYNTASIVSGVRNFPENRGPVVGILKGFIGLSGAIWTQIVAAINFPYHSSLILVVAVGPAAVSLLTMFIIRPLKHSFKQSTPSDDNSGFNFIYGVSVLLAAYLLSILLLQNMLDLDHETVTLLAIVLIILLSLPILVPIVMVFFLEPKRSVDDDQESEALFLVEQSMDMHGEDDGDDESRATNNSTDHVDEDDDNDHKPSEMSAGVSRSRGIMVQSDANKFMEGIKKMMKNNNGRRIGEEFSIREAAVNGELWIMFLSLTMSGGSGLTVINNIGQMCQSVGDNNVNVYVSVLSICNALGRVAGGYSSELIVRKFGHSRLVALVVVQGMMALGLSYYAMGLVGQIYVVATTMGFGYGAHWSIAIATASELFGLKNFGTIFNFLAMSCPAGTLILSGFVASTIYDYYAAQQQRNDDEELLLVCEGNICFSLTCWILAIVCIIAAVLNMTLVYRTKMLYAQIYRKSIII</sequence>
<feature type="transmembrane region" description="Helical" evidence="6">
    <location>
        <begin position="447"/>
        <end position="466"/>
    </location>
</feature>
<dbReference type="InterPro" id="IPR036259">
    <property type="entry name" value="MFS_trans_sf"/>
</dbReference>
<proteinExistence type="predicted"/>
<dbReference type="PANTHER" id="PTHR21576:SF44">
    <property type="entry name" value="MAJOR FACILITATOR SUPERFAMILY PROTEIN"/>
    <property type="match status" value="1"/>
</dbReference>
<evidence type="ECO:0000256" key="3">
    <source>
        <dbReference type="ARBA" id="ARBA00022989"/>
    </source>
</evidence>
<dbReference type="Gene3D" id="1.20.1250.20">
    <property type="entry name" value="MFS general substrate transporter like domains"/>
    <property type="match status" value="1"/>
</dbReference>
<feature type="transmembrane region" description="Helical" evidence="6">
    <location>
        <begin position="380"/>
        <end position="401"/>
    </location>
</feature>
<feature type="transmembrane region" description="Helical" evidence="6">
    <location>
        <begin position="20"/>
        <end position="45"/>
    </location>
</feature>
<keyword evidence="4 6" id="KW-0472">Membrane</keyword>
<feature type="transmembrane region" description="Helical" evidence="6">
    <location>
        <begin position="545"/>
        <end position="572"/>
    </location>
</feature>
<dbReference type="Proteomes" id="UP001341840">
    <property type="component" value="Unassembled WGS sequence"/>
</dbReference>
<dbReference type="EMBL" id="JASCZI010151413">
    <property type="protein sequence ID" value="MED6172687.1"/>
    <property type="molecule type" value="Genomic_DNA"/>
</dbReference>
<keyword evidence="3 6" id="KW-1133">Transmembrane helix</keyword>